<gene>
    <name evidence="12" type="ORF">CFE_2092</name>
</gene>
<keyword evidence="10" id="KW-0472">Membrane</keyword>
<dbReference type="PANTHER" id="PTHR43065">
    <property type="entry name" value="SENSOR HISTIDINE KINASE"/>
    <property type="match status" value="1"/>
</dbReference>
<feature type="transmembrane region" description="Helical" evidence="10">
    <location>
        <begin position="162"/>
        <end position="185"/>
    </location>
</feature>
<keyword evidence="5" id="KW-0547">Nucleotide-binding</keyword>
<dbReference type="InterPro" id="IPR003594">
    <property type="entry name" value="HATPase_dom"/>
</dbReference>
<dbReference type="PANTHER" id="PTHR43065:SF10">
    <property type="entry name" value="PEROXIDE STRESS-ACTIVATED HISTIDINE KINASE MAK3"/>
    <property type="match status" value="1"/>
</dbReference>
<evidence type="ECO:0000256" key="10">
    <source>
        <dbReference type="SAM" id="Phobius"/>
    </source>
</evidence>
<dbReference type="EMBL" id="CP028491">
    <property type="protein sequence ID" value="AVX21257.1"/>
    <property type="molecule type" value="Genomic_DNA"/>
</dbReference>
<feature type="domain" description="Histidine kinase" evidence="11">
    <location>
        <begin position="357"/>
        <end position="560"/>
    </location>
</feature>
<dbReference type="Gene3D" id="3.30.565.10">
    <property type="entry name" value="Histidine kinase-like ATPase, C-terminal domain"/>
    <property type="match status" value="1"/>
</dbReference>
<keyword evidence="13" id="KW-1185">Reference proteome</keyword>
<sequence>MKLAWHAKLYIYLVFFIGIYILFYNIFSYPLKIDFLFMLILMSLALTSYFGEITIRYSFNFSSIWNAPVYFHYGFGPLFLIVFLETVIESIYYKKANIKMLFNIGQLLIANWGAHQLYQISKDYLSNNFFIHFIYFFLTFVILNTLLLASIFKLADMYTNKLILEILFLYSISLPIYGIVFAAFYTNPLQTVILVPTVLYFIRGQITRKLKMSFDDDKLENELYIYSRQYLFNYFNQDNSLTFPFWLTLIEYTQHAEFKNISDFAIYLRNLCGPQLFCRYTTNRILIISHSPLSERLHAAQIPFTNVKIENNSFNLESLLTDLEQKLNQVTRKSAKQREIALSNSVRLATIGQLAAGLAHEIRNPLTAVKGFLQLYSLGNKLDTETIQLMKTELNRINQLVTDLLYLSAPLNEPKNKEQHDLNQLVCEVAELLKPEFKTGVQLKLQLATLPPVAMDRNQIKQVILNLVQNALHAVSNSQGEVLLETVRNGPQVIVRVRDNGPGIPPDLQERIFDPFYTTKEYGTGLGLTICRQLINAHGGQIRIDSHPGRTLVEFTLPLS</sequence>
<dbReference type="InterPro" id="IPR036890">
    <property type="entry name" value="HATPase_C_sf"/>
</dbReference>
<keyword evidence="4" id="KW-0808">Transferase</keyword>
<evidence type="ECO:0000313" key="13">
    <source>
        <dbReference type="Proteomes" id="UP000241323"/>
    </source>
</evidence>
<dbReference type="AlphaFoldDB" id="A0A2R4N2L2"/>
<name>A0A2R4N2L2_CARTR</name>
<evidence type="ECO:0000256" key="3">
    <source>
        <dbReference type="ARBA" id="ARBA00022553"/>
    </source>
</evidence>
<protein>
    <recommendedName>
        <fullName evidence="2">histidine kinase</fullName>
        <ecNumber evidence="2">2.7.13.3</ecNumber>
    </recommendedName>
</protein>
<dbReference type="GO" id="GO:0005524">
    <property type="term" value="F:ATP binding"/>
    <property type="evidence" value="ECO:0007669"/>
    <property type="project" value="UniProtKB-KW"/>
</dbReference>
<dbReference type="Pfam" id="PF02518">
    <property type="entry name" value="HATPase_c"/>
    <property type="match status" value="1"/>
</dbReference>
<feature type="transmembrane region" description="Helical" evidence="10">
    <location>
        <begin position="130"/>
        <end position="150"/>
    </location>
</feature>
<feature type="transmembrane region" description="Helical" evidence="10">
    <location>
        <begin position="70"/>
        <end position="88"/>
    </location>
</feature>
<dbReference type="SMART" id="SM00387">
    <property type="entry name" value="HATPase_c"/>
    <property type="match status" value="1"/>
</dbReference>
<dbReference type="InterPro" id="IPR005467">
    <property type="entry name" value="His_kinase_dom"/>
</dbReference>
<keyword evidence="7" id="KW-0067">ATP-binding</keyword>
<keyword evidence="10" id="KW-1133">Transmembrane helix</keyword>
<dbReference type="Proteomes" id="UP000241323">
    <property type="component" value="Chromosome"/>
</dbReference>
<dbReference type="CDD" id="cd00082">
    <property type="entry name" value="HisKA"/>
    <property type="match status" value="1"/>
</dbReference>
<dbReference type="SMART" id="SM00388">
    <property type="entry name" value="HisKA"/>
    <property type="match status" value="1"/>
</dbReference>
<keyword evidence="10" id="KW-0812">Transmembrane</keyword>
<accession>A0A2R4N2L2</accession>
<keyword evidence="8" id="KW-0902">Two-component regulatory system</keyword>
<reference evidence="12 13" key="1">
    <citation type="submission" date="2018-04" db="EMBL/GenBank/DDBJ databases">
        <title>Genomic insights into metabolic versatility of Carboxydocella thermautotrophica capable of coupling hydrogenogenic CO oxidation with the reduction of Fe(III) minerals in Kamchatka hot springs.</title>
        <authorList>
            <person name="Toshchakov S.V."/>
            <person name="Tepliuk A.V."/>
            <person name="Gavrilov S.N."/>
            <person name="Kublanov I.V."/>
            <person name="Lebedinsky A.V."/>
            <person name="Bonch-Osmolovskaya E.A."/>
            <person name="Rusakov V.S."/>
            <person name="Chistyakova N.I."/>
            <person name="Korzhenkov A."/>
            <person name="Zavarsina D.G."/>
            <person name="Sokolova T.G."/>
        </authorList>
    </citation>
    <scope>NUCLEOTIDE SEQUENCE [LARGE SCALE GENOMIC DNA]</scope>
    <source>
        <strain evidence="12 13">019</strain>
    </source>
</reference>
<dbReference type="InterPro" id="IPR003661">
    <property type="entry name" value="HisK_dim/P_dom"/>
</dbReference>
<dbReference type="PRINTS" id="PR00344">
    <property type="entry name" value="BCTRLSENSOR"/>
</dbReference>
<dbReference type="InterPro" id="IPR004358">
    <property type="entry name" value="Sig_transdc_His_kin-like_C"/>
</dbReference>
<proteinExistence type="predicted"/>
<evidence type="ECO:0000256" key="4">
    <source>
        <dbReference type="ARBA" id="ARBA00022679"/>
    </source>
</evidence>
<evidence type="ECO:0000313" key="12">
    <source>
        <dbReference type="EMBL" id="AVX21257.1"/>
    </source>
</evidence>
<feature type="transmembrane region" description="Helical" evidence="10">
    <location>
        <begin position="6"/>
        <end position="26"/>
    </location>
</feature>
<feature type="coiled-coil region" evidence="9">
    <location>
        <begin position="313"/>
        <end position="340"/>
    </location>
</feature>
<dbReference type="InterPro" id="IPR036097">
    <property type="entry name" value="HisK_dim/P_sf"/>
</dbReference>
<dbReference type="SUPFAM" id="SSF47384">
    <property type="entry name" value="Homodimeric domain of signal transducing histidine kinase"/>
    <property type="match status" value="1"/>
</dbReference>
<dbReference type="Pfam" id="PF00512">
    <property type="entry name" value="HisKA"/>
    <property type="match status" value="1"/>
</dbReference>
<evidence type="ECO:0000256" key="6">
    <source>
        <dbReference type="ARBA" id="ARBA00022777"/>
    </source>
</evidence>
<evidence type="ECO:0000256" key="2">
    <source>
        <dbReference type="ARBA" id="ARBA00012438"/>
    </source>
</evidence>
<keyword evidence="3" id="KW-0597">Phosphoprotein</keyword>
<evidence type="ECO:0000259" key="11">
    <source>
        <dbReference type="PROSITE" id="PS50109"/>
    </source>
</evidence>
<comment type="catalytic activity">
    <reaction evidence="1">
        <text>ATP + protein L-histidine = ADP + protein N-phospho-L-histidine.</text>
        <dbReference type="EC" id="2.7.13.3"/>
    </reaction>
</comment>
<evidence type="ECO:0000256" key="5">
    <source>
        <dbReference type="ARBA" id="ARBA00022741"/>
    </source>
</evidence>
<dbReference type="KEGG" id="cthm:CFE_2092"/>
<organism evidence="12 13">
    <name type="scientific">Carboxydocella thermautotrophica</name>
    <dbReference type="NCBI Taxonomy" id="178899"/>
    <lineage>
        <taxon>Bacteria</taxon>
        <taxon>Bacillati</taxon>
        <taxon>Bacillota</taxon>
        <taxon>Clostridia</taxon>
        <taxon>Eubacteriales</taxon>
        <taxon>Clostridiales Family XVI. Incertae Sedis</taxon>
        <taxon>Carboxydocella</taxon>
    </lineage>
</organism>
<evidence type="ECO:0000256" key="9">
    <source>
        <dbReference type="SAM" id="Coils"/>
    </source>
</evidence>
<dbReference type="RefSeq" id="WP_107758370.1">
    <property type="nucleotide sequence ID" value="NZ_CP028491.1"/>
</dbReference>
<keyword evidence="6 12" id="KW-0418">Kinase</keyword>
<dbReference type="SUPFAM" id="SSF55874">
    <property type="entry name" value="ATPase domain of HSP90 chaperone/DNA topoisomerase II/histidine kinase"/>
    <property type="match status" value="1"/>
</dbReference>
<evidence type="ECO:0000256" key="7">
    <source>
        <dbReference type="ARBA" id="ARBA00022840"/>
    </source>
</evidence>
<dbReference type="PROSITE" id="PS50109">
    <property type="entry name" value="HIS_KIN"/>
    <property type="match status" value="1"/>
</dbReference>
<evidence type="ECO:0000256" key="1">
    <source>
        <dbReference type="ARBA" id="ARBA00000085"/>
    </source>
</evidence>
<keyword evidence="9" id="KW-0175">Coiled coil</keyword>
<evidence type="ECO:0000256" key="8">
    <source>
        <dbReference type="ARBA" id="ARBA00023012"/>
    </source>
</evidence>
<dbReference type="EC" id="2.7.13.3" evidence="2"/>
<dbReference type="Gene3D" id="1.10.287.130">
    <property type="match status" value="1"/>
</dbReference>
<dbReference type="GO" id="GO:0000155">
    <property type="term" value="F:phosphorelay sensor kinase activity"/>
    <property type="evidence" value="ECO:0007669"/>
    <property type="project" value="InterPro"/>
</dbReference>
<feature type="transmembrane region" description="Helical" evidence="10">
    <location>
        <begin position="33"/>
        <end position="50"/>
    </location>
</feature>